<evidence type="ECO:0000256" key="7">
    <source>
        <dbReference type="SAM" id="SignalP"/>
    </source>
</evidence>
<dbReference type="Pfam" id="PF00254">
    <property type="entry name" value="FKBP_C"/>
    <property type="match status" value="1"/>
</dbReference>
<evidence type="ECO:0000256" key="4">
    <source>
        <dbReference type="ARBA" id="ARBA00023235"/>
    </source>
</evidence>
<dbReference type="InterPro" id="IPR001179">
    <property type="entry name" value="PPIase_FKBP_dom"/>
</dbReference>
<dbReference type="EC" id="5.2.1.8" evidence="6"/>
<reference evidence="9" key="1">
    <citation type="journal article" date="2021" name="Proc. Natl. Acad. Sci. U.S.A.">
        <title>Global biogeography of chemosynthetic symbionts reveals both localized and globally distributed symbiont groups. .</title>
        <authorList>
            <person name="Osvatic J.T."/>
            <person name="Wilkins L.G.E."/>
            <person name="Leibrecht L."/>
            <person name="Leray M."/>
            <person name="Zauner S."/>
            <person name="Polzin J."/>
            <person name="Camacho Y."/>
            <person name="Gros O."/>
            <person name="van Gils J.A."/>
            <person name="Eisen J.A."/>
            <person name="Petersen J.M."/>
            <person name="Yuen B."/>
        </authorList>
    </citation>
    <scope>NUCLEOTIDE SEQUENCE</scope>
    <source>
        <strain evidence="9">MAGL173</strain>
    </source>
</reference>
<comment type="caution">
    <text evidence="9">The sequence shown here is derived from an EMBL/GenBank/DDBJ whole genome shotgun (WGS) entry which is preliminary data.</text>
</comment>
<dbReference type="Gene3D" id="3.10.50.40">
    <property type="match status" value="1"/>
</dbReference>
<comment type="similarity">
    <text evidence="2 6">Belongs to the FKBP-type PPIase family.</text>
</comment>
<keyword evidence="7" id="KW-0732">Signal</keyword>
<dbReference type="AlphaFoldDB" id="A0A9E4K7Q1"/>
<feature type="chain" id="PRO_5039217468" description="Peptidyl-prolyl cis-trans isomerase" evidence="7">
    <location>
        <begin position="22"/>
        <end position="231"/>
    </location>
</feature>
<evidence type="ECO:0000256" key="6">
    <source>
        <dbReference type="RuleBase" id="RU003915"/>
    </source>
</evidence>
<dbReference type="PANTHER" id="PTHR43811:SF19">
    <property type="entry name" value="39 KDA FK506-BINDING NUCLEAR PROTEIN"/>
    <property type="match status" value="1"/>
</dbReference>
<sequence>MKNKFLIFFSLLLGFAQIGFAVELNTHKQKYSYAIGLQIGQMLVAQDIREVDADAFAAAVSDFLAKKQPQLSQEEMQAALRKFYGDAKAARAELAKENLAKGTKYREEHAKQTGVTVLKNGLQYEVMSPGNGEHPKADQRVEVHYTGKLIDGTVFDSSHSRGKPTQFNLNSVVPGFREAITRMQPGGKWVVVMPPELAYGEKGAGKKIGPNETLTFEIEYIGPVAAAPAKK</sequence>
<keyword evidence="4 5" id="KW-0413">Isomerase</keyword>
<dbReference type="PANTHER" id="PTHR43811">
    <property type="entry name" value="FKBP-TYPE PEPTIDYL-PROLYL CIS-TRANS ISOMERASE FKPA"/>
    <property type="match status" value="1"/>
</dbReference>
<gene>
    <name evidence="9" type="ORF">JAZ04_16505</name>
</gene>
<protein>
    <recommendedName>
        <fullName evidence="6">Peptidyl-prolyl cis-trans isomerase</fullName>
        <ecNumber evidence="6">5.2.1.8</ecNumber>
    </recommendedName>
</protein>
<dbReference type="Gene3D" id="1.10.287.460">
    <property type="entry name" value="Peptidyl-prolyl cis-trans isomerase, FKBP-type, N-terminal domain"/>
    <property type="match status" value="1"/>
</dbReference>
<evidence type="ECO:0000313" key="10">
    <source>
        <dbReference type="Proteomes" id="UP000886687"/>
    </source>
</evidence>
<keyword evidence="3 5" id="KW-0697">Rotamase</keyword>
<dbReference type="GO" id="GO:0006457">
    <property type="term" value="P:protein folding"/>
    <property type="evidence" value="ECO:0007669"/>
    <property type="project" value="InterPro"/>
</dbReference>
<dbReference type="SUPFAM" id="SSF54534">
    <property type="entry name" value="FKBP-like"/>
    <property type="match status" value="1"/>
</dbReference>
<dbReference type="GO" id="GO:0003755">
    <property type="term" value="F:peptidyl-prolyl cis-trans isomerase activity"/>
    <property type="evidence" value="ECO:0007669"/>
    <property type="project" value="UniProtKB-UniRule"/>
</dbReference>
<evidence type="ECO:0000256" key="2">
    <source>
        <dbReference type="ARBA" id="ARBA00006577"/>
    </source>
</evidence>
<evidence type="ECO:0000259" key="8">
    <source>
        <dbReference type="PROSITE" id="PS50059"/>
    </source>
</evidence>
<feature type="domain" description="PPIase FKBP-type" evidence="8">
    <location>
        <begin position="138"/>
        <end position="224"/>
    </location>
</feature>
<dbReference type="InterPro" id="IPR000774">
    <property type="entry name" value="PPIase_FKBP_N"/>
</dbReference>
<name>A0A9E4K7Q1_9GAMM</name>
<evidence type="ECO:0000256" key="3">
    <source>
        <dbReference type="ARBA" id="ARBA00023110"/>
    </source>
</evidence>
<accession>A0A9E4K7Q1</accession>
<dbReference type="EMBL" id="JAEPDI010000013">
    <property type="protein sequence ID" value="MCG7940436.1"/>
    <property type="molecule type" value="Genomic_DNA"/>
</dbReference>
<dbReference type="Proteomes" id="UP000886687">
    <property type="component" value="Unassembled WGS sequence"/>
</dbReference>
<evidence type="ECO:0000256" key="5">
    <source>
        <dbReference type="PROSITE-ProRule" id="PRU00277"/>
    </source>
</evidence>
<feature type="signal peptide" evidence="7">
    <location>
        <begin position="1"/>
        <end position="21"/>
    </location>
</feature>
<organism evidence="9 10">
    <name type="scientific">Candidatus Thiodiazotropha lotti</name>
    <dbReference type="NCBI Taxonomy" id="2792787"/>
    <lineage>
        <taxon>Bacteria</taxon>
        <taxon>Pseudomonadati</taxon>
        <taxon>Pseudomonadota</taxon>
        <taxon>Gammaproteobacteria</taxon>
        <taxon>Chromatiales</taxon>
        <taxon>Sedimenticolaceae</taxon>
        <taxon>Candidatus Thiodiazotropha</taxon>
    </lineage>
</organism>
<dbReference type="PROSITE" id="PS50059">
    <property type="entry name" value="FKBP_PPIASE"/>
    <property type="match status" value="1"/>
</dbReference>
<dbReference type="Pfam" id="PF01346">
    <property type="entry name" value="FKBP_N"/>
    <property type="match status" value="1"/>
</dbReference>
<comment type="catalytic activity">
    <reaction evidence="1 5 6">
        <text>[protein]-peptidylproline (omega=180) = [protein]-peptidylproline (omega=0)</text>
        <dbReference type="Rhea" id="RHEA:16237"/>
        <dbReference type="Rhea" id="RHEA-COMP:10747"/>
        <dbReference type="Rhea" id="RHEA-COMP:10748"/>
        <dbReference type="ChEBI" id="CHEBI:83833"/>
        <dbReference type="ChEBI" id="CHEBI:83834"/>
        <dbReference type="EC" id="5.2.1.8"/>
    </reaction>
</comment>
<proteinExistence type="inferred from homology"/>
<dbReference type="InterPro" id="IPR036944">
    <property type="entry name" value="PPIase_FKBP_N_sf"/>
</dbReference>
<dbReference type="InterPro" id="IPR046357">
    <property type="entry name" value="PPIase_dom_sf"/>
</dbReference>
<evidence type="ECO:0000256" key="1">
    <source>
        <dbReference type="ARBA" id="ARBA00000971"/>
    </source>
</evidence>
<evidence type="ECO:0000313" key="9">
    <source>
        <dbReference type="EMBL" id="MCG7940436.1"/>
    </source>
</evidence>